<dbReference type="AlphaFoldDB" id="A0AAV4QYQ5"/>
<accession>A0AAV4QYQ5</accession>
<dbReference type="EMBL" id="BPLQ01005135">
    <property type="protein sequence ID" value="GIY12843.1"/>
    <property type="molecule type" value="Genomic_DNA"/>
</dbReference>
<keyword evidence="2" id="KW-1185">Reference proteome</keyword>
<name>A0AAV4QYQ5_9ARAC</name>
<gene>
    <name evidence="1" type="ORF">CDAR_384231</name>
</gene>
<evidence type="ECO:0000313" key="1">
    <source>
        <dbReference type="EMBL" id="GIY12843.1"/>
    </source>
</evidence>
<proteinExistence type="predicted"/>
<comment type="caution">
    <text evidence="1">The sequence shown here is derived from an EMBL/GenBank/DDBJ whole genome shotgun (WGS) entry which is preliminary data.</text>
</comment>
<dbReference type="Proteomes" id="UP001054837">
    <property type="component" value="Unassembled WGS sequence"/>
</dbReference>
<organism evidence="1 2">
    <name type="scientific">Caerostris darwini</name>
    <dbReference type="NCBI Taxonomy" id="1538125"/>
    <lineage>
        <taxon>Eukaryota</taxon>
        <taxon>Metazoa</taxon>
        <taxon>Ecdysozoa</taxon>
        <taxon>Arthropoda</taxon>
        <taxon>Chelicerata</taxon>
        <taxon>Arachnida</taxon>
        <taxon>Araneae</taxon>
        <taxon>Araneomorphae</taxon>
        <taxon>Entelegynae</taxon>
        <taxon>Araneoidea</taxon>
        <taxon>Araneidae</taxon>
        <taxon>Caerostris</taxon>
    </lineage>
</organism>
<protein>
    <submittedName>
        <fullName evidence="1">Uncharacterized protein</fullName>
    </submittedName>
</protein>
<sequence>MFGTKQKNKCGCKRMTTPRTDKCFARNSKLHARKTNTDLQRELLATRGVDDLTTDRQYDEGSLKQRDRQDHQSKSVINTCNEAKTFALGQKISILNLQYWNKIVFSEETHFLFKGFEQHLSDETLETTSENNILIKQLSTLNSRCFGVILHLADLGALYQLRE</sequence>
<reference evidence="1 2" key="1">
    <citation type="submission" date="2021-06" db="EMBL/GenBank/DDBJ databases">
        <title>Caerostris darwini draft genome.</title>
        <authorList>
            <person name="Kono N."/>
            <person name="Arakawa K."/>
        </authorList>
    </citation>
    <scope>NUCLEOTIDE SEQUENCE [LARGE SCALE GENOMIC DNA]</scope>
</reference>
<evidence type="ECO:0000313" key="2">
    <source>
        <dbReference type="Proteomes" id="UP001054837"/>
    </source>
</evidence>